<organism evidence="1 2">
    <name type="scientific">Ancylomarina subtilis</name>
    <dbReference type="NCBI Taxonomy" id="1639035"/>
    <lineage>
        <taxon>Bacteria</taxon>
        <taxon>Pseudomonadati</taxon>
        <taxon>Bacteroidota</taxon>
        <taxon>Bacteroidia</taxon>
        <taxon>Marinilabiliales</taxon>
        <taxon>Marinifilaceae</taxon>
        <taxon>Ancylomarina</taxon>
    </lineage>
</organism>
<dbReference type="EMBL" id="SHKN01000001">
    <property type="protein sequence ID" value="RZT96698.1"/>
    <property type="molecule type" value="Genomic_DNA"/>
</dbReference>
<gene>
    <name evidence="1" type="ORF">EV201_1341</name>
</gene>
<accession>A0A4Q7VKX5</accession>
<sequence>MISDVCQYFQTDGKSKIMVKSNDNGLAKNKNSSIVSIVEIE</sequence>
<comment type="caution">
    <text evidence="1">The sequence shown here is derived from an EMBL/GenBank/DDBJ whole genome shotgun (WGS) entry which is preliminary data.</text>
</comment>
<dbReference type="Proteomes" id="UP000293562">
    <property type="component" value="Unassembled WGS sequence"/>
</dbReference>
<proteinExistence type="predicted"/>
<evidence type="ECO:0000313" key="1">
    <source>
        <dbReference type="EMBL" id="RZT96698.1"/>
    </source>
</evidence>
<keyword evidence="2" id="KW-1185">Reference proteome</keyword>
<name>A0A4Q7VKX5_9BACT</name>
<evidence type="ECO:0000313" key="2">
    <source>
        <dbReference type="Proteomes" id="UP000293562"/>
    </source>
</evidence>
<protein>
    <submittedName>
        <fullName evidence="1">Uncharacterized protein</fullName>
    </submittedName>
</protein>
<dbReference type="AlphaFoldDB" id="A0A4Q7VKX5"/>
<reference evidence="1 2" key="1">
    <citation type="submission" date="2019-02" db="EMBL/GenBank/DDBJ databases">
        <title>Genomic Encyclopedia of Type Strains, Phase IV (KMG-IV): sequencing the most valuable type-strain genomes for metagenomic binning, comparative biology and taxonomic classification.</title>
        <authorList>
            <person name="Goeker M."/>
        </authorList>
    </citation>
    <scope>NUCLEOTIDE SEQUENCE [LARGE SCALE GENOMIC DNA]</scope>
    <source>
        <strain evidence="1 2">DSM 28825</strain>
    </source>
</reference>